<keyword evidence="3 9" id="KW-0808">Transferase</keyword>
<comment type="subcellular location">
    <subcellularLocation>
        <location evidence="1 9">Golgi apparatus</location>
        <location evidence="1 9">Golgi stack membrane</location>
        <topology evidence="1 9">Single-pass type II membrane protein</topology>
    </subcellularLocation>
</comment>
<dbReference type="InterPro" id="IPR029044">
    <property type="entry name" value="Nucleotide-diphossugar_trans"/>
</dbReference>
<dbReference type="OrthoDB" id="5966299at2759"/>
<evidence type="ECO:0000256" key="1">
    <source>
        <dbReference type="ARBA" id="ARBA00004447"/>
    </source>
</evidence>
<protein>
    <recommendedName>
        <fullName evidence="9">Hexosyltransferase</fullName>
        <ecNumber evidence="9">2.4.1.-</ecNumber>
    </recommendedName>
</protein>
<keyword evidence="7 9" id="KW-0333">Golgi apparatus</keyword>
<dbReference type="InterPro" id="IPR051227">
    <property type="entry name" value="CS_glycosyltransferase"/>
</dbReference>
<reference evidence="10" key="1">
    <citation type="submission" date="2022-11" db="UniProtKB">
        <authorList>
            <consortium name="EnsemblMetazoa"/>
        </authorList>
    </citation>
    <scope>IDENTIFICATION</scope>
</reference>
<dbReference type="EnsemblMetazoa" id="XM_028658336.1">
    <property type="protein sequence ID" value="XP_028514137.1"/>
    <property type="gene ID" value="LOC110236627"/>
</dbReference>
<evidence type="ECO:0000256" key="8">
    <source>
        <dbReference type="ARBA" id="ARBA00023136"/>
    </source>
</evidence>
<accession>A0A913YI02</accession>
<organism evidence="10 11">
    <name type="scientific">Exaiptasia diaphana</name>
    <name type="common">Tropical sea anemone</name>
    <name type="synonym">Aiptasia pulchella</name>
    <dbReference type="NCBI Taxonomy" id="2652724"/>
    <lineage>
        <taxon>Eukaryota</taxon>
        <taxon>Metazoa</taxon>
        <taxon>Cnidaria</taxon>
        <taxon>Anthozoa</taxon>
        <taxon>Hexacorallia</taxon>
        <taxon>Actiniaria</taxon>
        <taxon>Aiptasiidae</taxon>
        <taxon>Exaiptasia</taxon>
    </lineage>
</organism>
<sequence>RSPFRNNVTSFTIIKKKGKFHKTLAIDEATKSIKDGNSIVFLTDLHLTAPHDIFESVRKHTIKGLMAFTPFTFRLSHCSRPPTEQSPIVNGHWETGGFGIFSTYKSDWDNFGGVNVKEYKHKWGGEDWEMVDRVLAKGIEIELQRLPNFYHFYHDKQGMWQEAR</sequence>
<name>A0A913YI02_EXADI</name>
<evidence type="ECO:0000256" key="4">
    <source>
        <dbReference type="ARBA" id="ARBA00022692"/>
    </source>
</evidence>
<evidence type="ECO:0000313" key="11">
    <source>
        <dbReference type="Proteomes" id="UP000887567"/>
    </source>
</evidence>
<comment type="similarity">
    <text evidence="2 9">Belongs to the chondroitin N-acetylgalactosaminyltransferase family.</text>
</comment>
<dbReference type="SUPFAM" id="SSF53448">
    <property type="entry name" value="Nucleotide-diphospho-sugar transferases"/>
    <property type="match status" value="1"/>
</dbReference>
<dbReference type="AlphaFoldDB" id="A0A913YI02"/>
<dbReference type="KEGG" id="epa:110236627"/>
<evidence type="ECO:0000256" key="5">
    <source>
        <dbReference type="ARBA" id="ARBA00022968"/>
    </source>
</evidence>
<keyword evidence="11" id="KW-1185">Reference proteome</keyword>
<dbReference type="InterPro" id="IPR008428">
    <property type="entry name" value="Chond_GalNAc"/>
</dbReference>
<dbReference type="GO" id="GO:0032580">
    <property type="term" value="C:Golgi cisterna membrane"/>
    <property type="evidence" value="ECO:0007669"/>
    <property type="project" value="UniProtKB-SubCell"/>
</dbReference>
<dbReference type="PANTHER" id="PTHR12369">
    <property type="entry name" value="CHONDROITIN SYNTHASE"/>
    <property type="match status" value="1"/>
</dbReference>
<evidence type="ECO:0000256" key="7">
    <source>
        <dbReference type="ARBA" id="ARBA00023034"/>
    </source>
</evidence>
<evidence type="ECO:0000256" key="6">
    <source>
        <dbReference type="ARBA" id="ARBA00022989"/>
    </source>
</evidence>
<dbReference type="Proteomes" id="UP000887567">
    <property type="component" value="Unplaced"/>
</dbReference>
<keyword evidence="4" id="KW-0812">Transmembrane</keyword>
<keyword evidence="5 9" id="KW-0735">Signal-anchor</keyword>
<evidence type="ECO:0000256" key="3">
    <source>
        <dbReference type="ARBA" id="ARBA00022679"/>
    </source>
</evidence>
<dbReference type="OMA" id="EMEDWEM"/>
<evidence type="ECO:0000256" key="2">
    <source>
        <dbReference type="ARBA" id="ARBA00009239"/>
    </source>
</evidence>
<dbReference type="EC" id="2.4.1.-" evidence="9"/>
<dbReference type="GO" id="GO:0008376">
    <property type="term" value="F:acetylgalactosaminyltransferase activity"/>
    <property type="evidence" value="ECO:0007669"/>
    <property type="project" value="InterPro"/>
</dbReference>
<evidence type="ECO:0000256" key="9">
    <source>
        <dbReference type="RuleBase" id="RU364016"/>
    </source>
</evidence>
<dbReference type="RefSeq" id="XP_028514137.1">
    <property type="nucleotide sequence ID" value="XM_028658336.1"/>
</dbReference>
<keyword evidence="6" id="KW-1133">Transmembrane helix</keyword>
<keyword evidence="8" id="KW-0472">Membrane</keyword>
<proteinExistence type="inferred from homology"/>
<evidence type="ECO:0000313" key="10">
    <source>
        <dbReference type="EnsemblMetazoa" id="XP_028514137.1"/>
    </source>
</evidence>
<dbReference type="Gene3D" id="3.90.550.10">
    <property type="entry name" value="Spore Coat Polysaccharide Biosynthesis Protein SpsA, Chain A"/>
    <property type="match status" value="1"/>
</dbReference>
<dbReference type="GeneID" id="110236627"/>
<dbReference type="PANTHER" id="PTHR12369:SF5">
    <property type="entry name" value="HEXOSYLTRANSFERASE"/>
    <property type="match status" value="1"/>
</dbReference>
<dbReference type="Pfam" id="PF05679">
    <property type="entry name" value="CHGN"/>
    <property type="match status" value="1"/>
</dbReference>